<proteinExistence type="predicted"/>
<dbReference type="AlphaFoldDB" id="A0A6A5WP32"/>
<sequence>MASGTRFAPKDLFNSPHLSDVTIHQIKDNQTTKYYGHRAILACHSAWFSHAFSGNFKESSEATIEVHDDDPKTFRTMLEHLYDSEKTDDKIACQMLEKDASLNIADNLVLQVNAYFIAEKYMVTTLASKAAMAFQLLAKDIKIQDLAAAITAYYDNCVSHGADLGKVISSAVLNRSTRDWRTSPATFEDLTTRYPIFAVDMCHQMQRERRFPVAKTLECRECGEDSLVESRDISKYPSRCTSCGYDQIFRG</sequence>
<evidence type="ECO:0000313" key="3">
    <source>
        <dbReference type="Proteomes" id="UP000799779"/>
    </source>
</evidence>
<dbReference type="SMART" id="SM00225">
    <property type="entry name" value="BTB"/>
    <property type="match status" value="1"/>
</dbReference>
<dbReference type="OrthoDB" id="6359816at2759"/>
<evidence type="ECO:0000259" key="1">
    <source>
        <dbReference type="PROSITE" id="PS50097"/>
    </source>
</evidence>
<reference evidence="2" key="1">
    <citation type="journal article" date="2020" name="Stud. Mycol.">
        <title>101 Dothideomycetes genomes: a test case for predicting lifestyles and emergence of pathogens.</title>
        <authorList>
            <person name="Haridas S."/>
            <person name="Albert R."/>
            <person name="Binder M."/>
            <person name="Bloem J."/>
            <person name="Labutti K."/>
            <person name="Salamov A."/>
            <person name="Andreopoulos B."/>
            <person name="Baker S."/>
            <person name="Barry K."/>
            <person name="Bills G."/>
            <person name="Bluhm B."/>
            <person name="Cannon C."/>
            <person name="Castanera R."/>
            <person name="Culley D."/>
            <person name="Daum C."/>
            <person name="Ezra D."/>
            <person name="Gonzalez J."/>
            <person name="Henrissat B."/>
            <person name="Kuo A."/>
            <person name="Liang C."/>
            <person name="Lipzen A."/>
            <person name="Lutzoni F."/>
            <person name="Magnuson J."/>
            <person name="Mondo S."/>
            <person name="Nolan M."/>
            <person name="Ohm R."/>
            <person name="Pangilinan J."/>
            <person name="Park H.-J."/>
            <person name="Ramirez L."/>
            <person name="Alfaro M."/>
            <person name="Sun H."/>
            <person name="Tritt A."/>
            <person name="Yoshinaga Y."/>
            <person name="Zwiers L.-H."/>
            <person name="Turgeon B."/>
            <person name="Goodwin S."/>
            <person name="Spatafora J."/>
            <person name="Crous P."/>
            <person name="Grigoriev I."/>
        </authorList>
    </citation>
    <scope>NUCLEOTIDE SEQUENCE</scope>
    <source>
        <strain evidence="2">CBS 123094</strain>
    </source>
</reference>
<dbReference type="InterPro" id="IPR011333">
    <property type="entry name" value="SKP1/BTB/POZ_sf"/>
</dbReference>
<keyword evidence="3" id="KW-1185">Reference proteome</keyword>
<name>A0A6A5WP32_9PLEO</name>
<dbReference type="PROSITE" id="PS50097">
    <property type="entry name" value="BTB"/>
    <property type="match status" value="1"/>
</dbReference>
<dbReference type="EMBL" id="ML977586">
    <property type="protein sequence ID" value="KAF2000825.1"/>
    <property type="molecule type" value="Genomic_DNA"/>
</dbReference>
<dbReference type="Pfam" id="PF00651">
    <property type="entry name" value="BTB"/>
    <property type="match status" value="1"/>
</dbReference>
<dbReference type="SUPFAM" id="SSF54695">
    <property type="entry name" value="POZ domain"/>
    <property type="match status" value="1"/>
</dbReference>
<gene>
    <name evidence="2" type="ORF">P154DRAFT_575536</name>
</gene>
<feature type="domain" description="BTB" evidence="1">
    <location>
        <begin position="19"/>
        <end position="90"/>
    </location>
</feature>
<dbReference type="Gene3D" id="3.30.710.10">
    <property type="entry name" value="Potassium Channel Kv1.1, Chain A"/>
    <property type="match status" value="1"/>
</dbReference>
<dbReference type="PANTHER" id="PTHR47843">
    <property type="entry name" value="BTB DOMAIN-CONTAINING PROTEIN-RELATED"/>
    <property type="match status" value="1"/>
</dbReference>
<protein>
    <recommendedName>
        <fullName evidence="1">BTB domain-containing protein</fullName>
    </recommendedName>
</protein>
<organism evidence="2 3">
    <name type="scientific">Amniculicola lignicola CBS 123094</name>
    <dbReference type="NCBI Taxonomy" id="1392246"/>
    <lineage>
        <taxon>Eukaryota</taxon>
        <taxon>Fungi</taxon>
        <taxon>Dikarya</taxon>
        <taxon>Ascomycota</taxon>
        <taxon>Pezizomycotina</taxon>
        <taxon>Dothideomycetes</taxon>
        <taxon>Pleosporomycetidae</taxon>
        <taxon>Pleosporales</taxon>
        <taxon>Amniculicolaceae</taxon>
        <taxon>Amniculicola</taxon>
    </lineage>
</organism>
<dbReference type="PANTHER" id="PTHR47843:SF5">
    <property type="entry name" value="BTB_POZ DOMAIN PROTEIN"/>
    <property type="match status" value="1"/>
</dbReference>
<accession>A0A6A5WP32</accession>
<dbReference type="CDD" id="cd18186">
    <property type="entry name" value="BTB_POZ_ZBTB_KLHL-like"/>
    <property type="match status" value="1"/>
</dbReference>
<dbReference type="InterPro" id="IPR000210">
    <property type="entry name" value="BTB/POZ_dom"/>
</dbReference>
<dbReference type="Proteomes" id="UP000799779">
    <property type="component" value="Unassembled WGS sequence"/>
</dbReference>
<evidence type="ECO:0000313" key="2">
    <source>
        <dbReference type="EMBL" id="KAF2000825.1"/>
    </source>
</evidence>